<gene>
    <name evidence="4" type="ORF">GNI_115640</name>
</gene>
<proteinExistence type="inferred from homology"/>
<dbReference type="PANTHER" id="PTHR21431:SF0">
    <property type="entry name" value="PREFOLDIN SUBUNIT 6"/>
    <property type="match status" value="1"/>
</dbReference>
<dbReference type="GO" id="GO:0051087">
    <property type="term" value="F:protein-folding chaperone binding"/>
    <property type="evidence" value="ECO:0007669"/>
    <property type="project" value="TreeGrafter"/>
</dbReference>
<protein>
    <submittedName>
        <fullName evidence="4">Prefoldin subunit 6</fullName>
    </submittedName>
</protein>
<dbReference type="eggNOG" id="KOG3478">
    <property type="taxonomic scope" value="Eukaryota"/>
</dbReference>
<dbReference type="Proteomes" id="UP000019763">
    <property type="component" value="Unassembled WGS sequence"/>
</dbReference>
<dbReference type="CDD" id="cd23161">
    <property type="entry name" value="Prefoldin_6"/>
    <property type="match status" value="1"/>
</dbReference>
<dbReference type="GO" id="GO:0051082">
    <property type="term" value="F:unfolded protein binding"/>
    <property type="evidence" value="ECO:0007669"/>
    <property type="project" value="InterPro"/>
</dbReference>
<evidence type="ECO:0000256" key="1">
    <source>
        <dbReference type="ARBA" id="ARBA00008045"/>
    </source>
</evidence>
<accession>A0A023B304</accession>
<feature type="coiled-coil region" evidence="3">
    <location>
        <begin position="4"/>
        <end position="55"/>
    </location>
</feature>
<evidence type="ECO:0000256" key="2">
    <source>
        <dbReference type="ARBA" id="ARBA00023186"/>
    </source>
</evidence>
<dbReference type="OrthoDB" id="248120at2759"/>
<dbReference type="GO" id="GO:0016272">
    <property type="term" value="C:prefoldin complex"/>
    <property type="evidence" value="ECO:0007669"/>
    <property type="project" value="InterPro"/>
</dbReference>
<dbReference type="InterPro" id="IPR009053">
    <property type="entry name" value="Prefoldin"/>
</dbReference>
<name>A0A023B304_GRENI</name>
<dbReference type="AlphaFoldDB" id="A0A023B304"/>
<dbReference type="OMA" id="IGPTLIK"/>
<dbReference type="GO" id="GO:0006457">
    <property type="term" value="P:protein folding"/>
    <property type="evidence" value="ECO:0007669"/>
    <property type="project" value="InterPro"/>
</dbReference>
<comment type="caution">
    <text evidence="4">The sequence shown here is derived from an EMBL/GenBank/DDBJ whole genome shotgun (WGS) entry which is preliminary data.</text>
</comment>
<dbReference type="InterPro" id="IPR002777">
    <property type="entry name" value="PFD_beta-like"/>
</dbReference>
<dbReference type="RefSeq" id="XP_011131687.1">
    <property type="nucleotide sequence ID" value="XM_011133385.1"/>
</dbReference>
<keyword evidence="2" id="KW-0143">Chaperone</keyword>
<reference evidence="4" key="1">
    <citation type="submission" date="2013-12" db="EMBL/GenBank/DDBJ databases">
        <authorList>
            <person name="Omoto C.K."/>
            <person name="Sibley D."/>
            <person name="Venepally P."/>
            <person name="Hadjithomas M."/>
            <person name="Karamycheva S."/>
            <person name="Brunk B."/>
            <person name="Roos D."/>
            <person name="Caler E."/>
            <person name="Lorenzi H."/>
        </authorList>
    </citation>
    <scope>NUCLEOTIDE SEQUENCE</scope>
</reference>
<dbReference type="GeneID" id="22914108"/>
<sequence length="114" mass="12982">MASKQADTEALKRLTDEYRELQERIQTAASSQAQLGAQESENKIVLEELQDLEDDAQVFKLVGNVLMKQNTKESVENVTKRLSYIQEELKRSDEIIQANKNALDKLVSQIQAMQ</sequence>
<organism evidence="4 5">
    <name type="scientific">Gregarina niphandrodes</name>
    <name type="common">Septate eugregarine</name>
    <dbReference type="NCBI Taxonomy" id="110365"/>
    <lineage>
        <taxon>Eukaryota</taxon>
        <taxon>Sar</taxon>
        <taxon>Alveolata</taxon>
        <taxon>Apicomplexa</taxon>
        <taxon>Conoidasida</taxon>
        <taxon>Gregarinasina</taxon>
        <taxon>Eugregarinorida</taxon>
        <taxon>Gregarinidae</taxon>
        <taxon>Gregarina</taxon>
    </lineage>
</organism>
<keyword evidence="3" id="KW-0175">Coiled coil</keyword>
<dbReference type="GO" id="GO:0005737">
    <property type="term" value="C:cytoplasm"/>
    <property type="evidence" value="ECO:0007669"/>
    <property type="project" value="TreeGrafter"/>
</dbReference>
<dbReference type="GO" id="GO:0051131">
    <property type="term" value="P:chaperone-mediated protein complex assembly"/>
    <property type="evidence" value="ECO:0007669"/>
    <property type="project" value="TreeGrafter"/>
</dbReference>
<evidence type="ECO:0000313" key="4">
    <source>
        <dbReference type="EMBL" id="EZG55236.1"/>
    </source>
</evidence>
<evidence type="ECO:0000256" key="3">
    <source>
        <dbReference type="SAM" id="Coils"/>
    </source>
</evidence>
<keyword evidence="5" id="KW-1185">Reference proteome</keyword>
<dbReference type="Pfam" id="PF01920">
    <property type="entry name" value="Prefoldin_2"/>
    <property type="match status" value="1"/>
</dbReference>
<dbReference type="Gene3D" id="1.10.287.370">
    <property type="match status" value="1"/>
</dbReference>
<dbReference type="PANTHER" id="PTHR21431">
    <property type="entry name" value="PREFOLDIN SUBUNIT 6"/>
    <property type="match status" value="1"/>
</dbReference>
<dbReference type="SUPFAM" id="SSF46579">
    <property type="entry name" value="Prefoldin"/>
    <property type="match status" value="1"/>
</dbReference>
<dbReference type="EMBL" id="AFNH02000860">
    <property type="protein sequence ID" value="EZG55236.1"/>
    <property type="molecule type" value="Genomic_DNA"/>
</dbReference>
<dbReference type="VEuPathDB" id="CryptoDB:GNI_115640"/>
<comment type="similarity">
    <text evidence="1">Belongs to the prefoldin subunit beta family.</text>
</comment>
<evidence type="ECO:0000313" key="5">
    <source>
        <dbReference type="Proteomes" id="UP000019763"/>
    </source>
</evidence>